<gene>
    <name evidence="1" type="ORF">PhaeoP66_03850</name>
    <name evidence="2" type="ORF">PhaeoP88_03776</name>
</gene>
<sequence>MMPVQTLPLPQAQAPDDLRQTPVFNEHEYSILNTLRLAAMGCRAAARTDLFEACALLCVDGEDARRTYIDTFVKCLPEALPRRIKWFRPGTTEISFDEAWVLRCLSRVAAQDYDSLGFLLRSQIDPARRRYIGFLLGRISEQFPKI</sequence>
<protein>
    <submittedName>
        <fullName evidence="2">Uncharacterized protein</fullName>
    </submittedName>
</protein>
<evidence type="ECO:0000313" key="4">
    <source>
        <dbReference type="Proteomes" id="UP000236536"/>
    </source>
</evidence>
<reference evidence="1 4" key="3">
    <citation type="journal article" date="2017" name="Int. J. Syst. Evol. Microbiol.">
        <title>Adaptation of Surface-Associated Bacteria to the Open Ocean: A Genomically Distinct Subpopulation of Phaeobacter gallaeciensis Colonizes Pacific Mesozooplankton.</title>
        <authorList>
            <person name="Freese H.M."/>
            <person name="Methner A."/>
            <person name="Overmann J."/>
        </authorList>
    </citation>
    <scope>NUCLEOTIDE SEQUENCE [LARGE SCALE GENOMIC DNA]</scope>
    <source>
        <strain evidence="1 4">P66</strain>
        <plasmid evidence="1 4">pP66_a</plasmid>
    </source>
</reference>
<keyword evidence="4" id="KW-1185">Reference proteome</keyword>
<dbReference type="AlphaFoldDB" id="A0A2I7LFI6"/>
<geneLocation type="plasmid" evidence="3">
    <name>pp88_a</name>
</geneLocation>
<geneLocation type="plasmid" evidence="2">
    <name>pP88_a</name>
</geneLocation>
<geneLocation type="plasmid" evidence="1 4">
    <name>pP66_a</name>
</geneLocation>
<proteinExistence type="predicted"/>
<accession>A0A2I7LFI6</accession>
<name>A0A2I7LFI6_9RHOB</name>
<dbReference type="OMA" id="AMNCRAK"/>
<dbReference type="EMBL" id="CP010726">
    <property type="protein sequence ID" value="AUR01089.1"/>
    <property type="molecule type" value="Genomic_DNA"/>
</dbReference>
<keyword evidence="2" id="KW-0614">Plasmid</keyword>
<evidence type="ECO:0000313" key="2">
    <source>
        <dbReference type="EMBL" id="AUR01089.1"/>
    </source>
</evidence>
<reference evidence="2 3" key="1">
    <citation type="journal article" date="2017" name="Front. Microbiol.">
        <title>Phaeobacter piscinae sp. nov., a species of the Roseobacter group and potential aquaculture probiont.</title>
        <authorList>
            <person name="Sonnenschein E.C."/>
            <person name="Phippen C.B.W."/>
            <person name="Nielsen K.F."/>
            <person name="Mateiu R.V."/>
            <person name="Melchiorsen J."/>
            <person name="Gram L."/>
            <person name="Overmann J."/>
            <person name="Freese H.M."/>
        </authorList>
    </citation>
    <scope>NUCLEOTIDE SEQUENCE [LARGE SCALE GENOMIC DNA]</scope>
    <source>
        <strain evidence="2 3">P88</strain>
        <plasmid evidence="2">pP88_a</plasmid>
        <plasmid evidence="3">pp88_a</plasmid>
    </source>
</reference>
<dbReference type="RefSeq" id="WP_014881657.1">
    <property type="nucleotide sequence ID" value="NZ_CANLFJ010000006.1"/>
</dbReference>
<dbReference type="EMBL" id="CP010706">
    <property type="protein sequence ID" value="AUQ96577.1"/>
    <property type="molecule type" value="Genomic_DNA"/>
</dbReference>
<reference evidence="3 4" key="2">
    <citation type="journal article" date="2017" name="Genome Biol. Evol.">
        <title>Trajectories and Drivers of Genome Evolution in Surface-Associated Marine Phaeobacter.</title>
        <authorList>
            <person name="Freese H.M."/>
            <person name="Sikorski J."/>
            <person name="Bunk B."/>
            <person name="Scheuner C."/>
            <person name="Meier-Kolthoff J.P."/>
            <person name="Sproer C."/>
            <person name="Gram L."/>
            <person name="Overmann J."/>
        </authorList>
    </citation>
    <scope>NUCLEOTIDE SEQUENCE [LARGE SCALE GENOMIC DNA]</scope>
    <source>
        <strain evidence="1 4">P66</strain>
        <strain evidence="2 3">P88</strain>
        <plasmid evidence="1 4">pP66_a</plasmid>
        <plasmid evidence="2">pP88_a</plasmid>
        <plasmid evidence="3">pp88_a</plasmid>
    </source>
</reference>
<dbReference type="Proteomes" id="UP000236536">
    <property type="component" value="Plasmid pP66_a"/>
</dbReference>
<evidence type="ECO:0000313" key="1">
    <source>
        <dbReference type="EMBL" id="AUQ96577.1"/>
    </source>
</evidence>
<organism evidence="2 3">
    <name type="scientific">Phaeobacter inhibens</name>
    <dbReference type="NCBI Taxonomy" id="221822"/>
    <lineage>
        <taxon>Bacteria</taxon>
        <taxon>Pseudomonadati</taxon>
        <taxon>Pseudomonadota</taxon>
        <taxon>Alphaproteobacteria</taxon>
        <taxon>Rhodobacterales</taxon>
        <taxon>Roseobacteraceae</taxon>
        <taxon>Phaeobacter</taxon>
    </lineage>
</organism>
<evidence type="ECO:0000313" key="3">
    <source>
        <dbReference type="Proteomes" id="UP000236447"/>
    </source>
</evidence>
<dbReference type="Proteomes" id="UP000236447">
    <property type="component" value="Plasmid pP88_a"/>
</dbReference>